<accession>A0A1W1XZU6</accession>
<dbReference type="Pfam" id="PF12673">
    <property type="entry name" value="SipL"/>
    <property type="match status" value="3"/>
</dbReference>
<dbReference type="SMART" id="SM00257">
    <property type="entry name" value="LysM"/>
    <property type="match status" value="1"/>
</dbReference>
<dbReference type="Gene3D" id="3.10.350.10">
    <property type="entry name" value="LysM domain"/>
    <property type="match status" value="1"/>
</dbReference>
<sequence length="518" mass="57967">MSIELVKENIEYEQFLGENTADTVVKEEYIIPDTEPDVLKILTVDAKPTVLSKEVMQDKVYLEGQVEFDVLYLGKVDDRTEVCGVSYSAKFTNYVELEGAMHKMLSNAEANVEHMNCTAINERKIAVEGIIQLRSEVYSKSGLDIVKDVEGLDNVQFLKNSTSIDRTVSNTTASVIAKSNMQIPMDKPQILNILKCDINIHKKQVKVLEGKIQIEAFSKFDILYKAKDTGNIVHLSDDVLINQDVEDESVNSTMNAYADFDLDAVEYNVKEDDLGENRILDIEALIKINIKTESKLDMEVIEDAYSPDLNIKIEKQNYRLNLIYGQSTVETIVKENIDTNKESGTPAEVIFINGKVAITDKKLVEDKALIEGIVKASVIYRTESDKIGALEEDVPFNISVDIPGSKIEMTSSARGSLENIEATVEADTIAVKAILSVGVKVNYNAHKDFLVNIETLDEERPRKKASITIYTTQSGDTLWKIAKTYYTTIEDITRLNNIENPDYILPGQKLIIPGRAVV</sequence>
<dbReference type="PANTHER" id="PTHR33734:SF22">
    <property type="entry name" value="MEMBRANE-BOUND LYTIC MUREIN TRANSGLYCOSYLASE D"/>
    <property type="match status" value="1"/>
</dbReference>
<feature type="domain" description="LysM" evidence="1">
    <location>
        <begin position="468"/>
        <end position="512"/>
    </location>
</feature>
<protein>
    <recommendedName>
        <fullName evidence="1">LysM domain-containing protein</fullName>
    </recommendedName>
</protein>
<dbReference type="CDD" id="cd00118">
    <property type="entry name" value="LysM"/>
    <property type="match status" value="1"/>
</dbReference>
<dbReference type="OrthoDB" id="9779340at2"/>
<dbReference type="Pfam" id="PF01476">
    <property type="entry name" value="LysM"/>
    <property type="match status" value="1"/>
</dbReference>
<dbReference type="PROSITE" id="PS51782">
    <property type="entry name" value="LYSM"/>
    <property type="match status" value="1"/>
</dbReference>
<organism evidence="2 3">
    <name type="scientific">Clostridium acidisoli DSM 12555</name>
    <dbReference type="NCBI Taxonomy" id="1121291"/>
    <lineage>
        <taxon>Bacteria</taxon>
        <taxon>Bacillati</taxon>
        <taxon>Bacillota</taxon>
        <taxon>Clostridia</taxon>
        <taxon>Eubacteriales</taxon>
        <taxon>Clostridiaceae</taxon>
        <taxon>Clostridium</taxon>
    </lineage>
</organism>
<dbReference type="InterPro" id="IPR018392">
    <property type="entry name" value="LysM"/>
</dbReference>
<dbReference type="SUPFAM" id="SSF54106">
    <property type="entry name" value="LysM domain"/>
    <property type="match status" value="1"/>
</dbReference>
<dbReference type="PANTHER" id="PTHR33734">
    <property type="entry name" value="LYSM DOMAIN-CONTAINING GPI-ANCHORED PROTEIN 2"/>
    <property type="match status" value="1"/>
</dbReference>
<proteinExistence type="predicted"/>
<dbReference type="RefSeq" id="WP_084117741.1">
    <property type="nucleotide sequence ID" value="NZ_FWXH01000035.1"/>
</dbReference>
<gene>
    <name evidence="2" type="ORF">SAMN02745134_03767</name>
</gene>
<dbReference type="InterPro" id="IPR024300">
    <property type="entry name" value="SipL_SPOCS_dom"/>
</dbReference>
<dbReference type="Proteomes" id="UP000192468">
    <property type="component" value="Unassembled WGS sequence"/>
</dbReference>
<keyword evidence="3" id="KW-1185">Reference proteome</keyword>
<dbReference type="GO" id="GO:0008932">
    <property type="term" value="F:lytic endotransglycosylase activity"/>
    <property type="evidence" value="ECO:0007669"/>
    <property type="project" value="TreeGrafter"/>
</dbReference>
<evidence type="ECO:0000313" key="2">
    <source>
        <dbReference type="EMBL" id="SMC29061.1"/>
    </source>
</evidence>
<dbReference type="AlphaFoldDB" id="A0A1W1XZU6"/>
<name>A0A1W1XZU6_9CLOT</name>
<evidence type="ECO:0000313" key="3">
    <source>
        <dbReference type="Proteomes" id="UP000192468"/>
    </source>
</evidence>
<dbReference type="EMBL" id="FWXH01000035">
    <property type="protein sequence ID" value="SMC29061.1"/>
    <property type="molecule type" value="Genomic_DNA"/>
</dbReference>
<evidence type="ECO:0000259" key="1">
    <source>
        <dbReference type="PROSITE" id="PS51782"/>
    </source>
</evidence>
<dbReference type="InterPro" id="IPR036779">
    <property type="entry name" value="LysM_dom_sf"/>
</dbReference>
<dbReference type="STRING" id="1121291.SAMN02745134_03767"/>
<reference evidence="2 3" key="1">
    <citation type="submission" date="2017-04" db="EMBL/GenBank/DDBJ databases">
        <authorList>
            <person name="Afonso C.L."/>
            <person name="Miller P.J."/>
            <person name="Scott M.A."/>
            <person name="Spackman E."/>
            <person name="Goraichik I."/>
            <person name="Dimitrov K.M."/>
            <person name="Suarez D.L."/>
            <person name="Swayne D.E."/>
        </authorList>
    </citation>
    <scope>NUCLEOTIDE SEQUENCE [LARGE SCALE GENOMIC DNA]</scope>
    <source>
        <strain evidence="2 3">DSM 12555</strain>
    </source>
</reference>